<feature type="transmembrane region" description="Helical" evidence="6">
    <location>
        <begin position="399"/>
        <end position="419"/>
    </location>
</feature>
<evidence type="ECO:0000256" key="6">
    <source>
        <dbReference type="SAM" id="Phobius"/>
    </source>
</evidence>
<dbReference type="InterPro" id="IPR005828">
    <property type="entry name" value="MFS_sugar_transport-like"/>
</dbReference>
<dbReference type="GO" id="GO:0016020">
    <property type="term" value="C:membrane"/>
    <property type="evidence" value="ECO:0007669"/>
    <property type="project" value="UniProtKB-SubCell"/>
</dbReference>
<dbReference type="InterPro" id="IPR036259">
    <property type="entry name" value="MFS_trans_sf"/>
</dbReference>
<dbReference type="PANTHER" id="PTHR48022:SF77">
    <property type="entry name" value="MAJOR FACILITATOR SUPERFAMILY (MFS) PROFILE DOMAIN-CONTAINING PROTEIN"/>
    <property type="match status" value="1"/>
</dbReference>
<evidence type="ECO:0000256" key="1">
    <source>
        <dbReference type="ARBA" id="ARBA00004141"/>
    </source>
</evidence>
<sequence>MKIAHISGAFNGRLLVACGITALSQVNLGLEQAAFTSTQEMPAFTHTFGAYSAEGEAHRLGSDFMDLLNGLPYVGLAFGLMQGSLLSRRFGRRASLFVMCLWAFFGVSLLVTAQSQLQILFGRMIIYISVGIELAVVPVLHAELVPAQVRGFVVGTYHTGLLVGQLTMSLICRASREIEGNPSWRVPLGLLYVIPGLVFCLGWLIPESPRLLLINARPEEARQSLQKLRQGRFTDDEIEQEFQQLCDTIDITTDQGSFREIFRGSHMQRTLITIGVNIFMQVTGDSFVSQYGTAFVRTIDTVNPFSMTCIYSAINIFVSLVAMLLSDTVGRVPLMFVSAIIQAGSLFTLGGLGTTDTSPAVSSATMAMVAVFGVGYQIGWGPLSHVVAAEVPTTRLRDVTYAVGAIFSILIQCAISLSVPRALDGRTQPGSQVGFLFGIFAICAAMFTWFCVPECKGKSLEEMDHLFLHGMPIREFARVGQVNVHVSKEVEKDGV</sequence>
<feature type="transmembrane region" description="Helical" evidence="6">
    <location>
        <begin position="431"/>
        <end position="452"/>
    </location>
</feature>
<evidence type="ECO:0000259" key="7">
    <source>
        <dbReference type="PROSITE" id="PS50850"/>
    </source>
</evidence>
<dbReference type="PANTHER" id="PTHR48022">
    <property type="entry name" value="PLASTIDIC GLUCOSE TRANSPORTER 4"/>
    <property type="match status" value="1"/>
</dbReference>
<evidence type="ECO:0000256" key="4">
    <source>
        <dbReference type="ARBA" id="ARBA00022989"/>
    </source>
</evidence>
<dbReference type="Gene3D" id="1.20.1250.20">
    <property type="entry name" value="MFS general substrate transporter like domains"/>
    <property type="match status" value="1"/>
</dbReference>
<dbReference type="GO" id="GO:0005351">
    <property type="term" value="F:carbohydrate:proton symporter activity"/>
    <property type="evidence" value="ECO:0007669"/>
    <property type="project" value="TreeGrafter"/>
</dbReference>
<dbReference type="EMBL" id="KZ559118">
    <property type="protein sequence ID" value="PLB42265.1"/>
    <property type="molecule type" value="Genomic_DNA"/>
</dbReference>
<feature type="transmembrane region" description="Helical" evidence="6">
    <location>
        <begin position="93"/>
        <end position="113"/>
    </location>
</feature>
<keyword evidence="9" id="KW-1185">Reference proteome</keyword>
<evidence type="ECO:0000313" key="9">
    <source>
        <dbReference type="Proteomes" id="UP000234585"/>
    </source>
</evidence>
<evidence type="ECO:0000313" key="8">
    <source>
        <dbReference type="EMBL" id="PLB42265.1"/>
    </source>
</evidence>
<evidence type="ECO:0000256" key="2">
    <source>
        <dbReference type="ARBA" id="ARBA00010992"/>
    </source>
</evidence>
<dbReference type="STRING" id="41067.A0A2I2FNR4"/>
<keyword evidence="4 6" id="KW-1133">Transmembrane helix</keyword>
<dbReference type="GeneID" id="36527743"/>
<evidence type="ECO:0000256" key="5">
    <source>
        <dbReference type="ARBA" id="ARBA00023136"/>
    </source>
</evidence>
<organism evidence="8 9">
    <name type="scientific">Aspergillus candidus</name>
    <dbReference type="NCBI Taxonomy" id="41067"/>
    <lineage>
        <taxon>Eukaryota</taxon>
        <taxon>Fungi</taxon>
        <taxon>Dikarya</taxon>
        <taxon>Ascomycota</taxon>
        <taxon>Pezizomycotina</taxon>
        <taxon>Eurotiomycetes</taxon>
        <taxon>Eurotiomycetidae</taxon>
        <taxon>Eurotiales</taxon>
        <taxon>Aspergillaceae</taxon>
        <taxon>Aspergillus</taxon>
        <taxon>Aspergillus subgen. Circumdati</taxon>
    </lineage>
</organism>
<evidence type="ECO:0000256" key="3">
    <source>
        <dbReference type="ARBA" id="ARBA00022692"/>
    </source>
</evidence>
<comment type="similarity">
    <text evidence="2">Belongs to the major facilitator superfamily. Sugar transporter (TC 2.A.1.1) family.</text>
</comment>
<accession>A0A2I2FNR4</accession>
<keyword evidence="5 6" id="KW-0472">Membrane</keyword>
<dbReference type="OrthoDB" id="6612291at2759"/>
<feature type="transmembrane region" description="Helical" evidence="6">
    <location>
        <begin position="152"/>
        <end position="172"/>
    </location>
</feature>
<feature type="transmembrane region" description="Helical" evidence="6">
    <location>
        <begin position="184"/>
        <end position="205"/>
    </location>
</feature>
<dbReference type="RefSeq" id="XP_024676277.1">
    <property type="nucleotide sequence ID" value="XM_024820583.1"/>
</dbReference>
<feature type="domain" description="Major facilitator superfamily (MFS) profile" evidence="7">
    <location>
        <begin position="17"/>
        <end position="456"/>
    </location>
</feature>
<feature type="transmembrane region" description="Helical" evidence="6">
    <location>
        <begin position="332"/>
        <end position="354"/>
    </location>
</feature>
<feature type="transmembrane region" description="Helical" evidence="6">
    <location>
        <begin position="120"/>
        <end position="140"/>
    </location>
</feature>
<feature type="transmembrane region" description="Helical" evidence="6">
    <location>
        <begin position="360"/>
        <end position="378"/>
    </location>
</feature>
<name>A0A2I2FNR4_ASPCN</name>
<dbReference type="SUPFAM" id="SSF103473">
    <property type="entry name" value="MFS general substrate transporter"/>
    <property type="match status" value="1"/>
</dbReference>
<proteinExistence type="inferred from homology"/>
<keyword evidence="3 6" id="KW-0812">Transmembrane</keyword>
<dbReference type="Pfam" id="PF00083">
    <property type="entry name" value="Sugar_tr"/>
    <property type="match status" value="1"/>
</dbReference>
<dbReference type="PROSITE" id="PS50850">
    <property type="entry name" value="MFS"/>
    <property type="match status" value="1"/>
</dbReference>
<dbReference type="InterPro" id="IPR050360">
    <property type="entry name" value="MFS_Sugar_Transporters"/>
</dbReference>
<reference evidence="8 9" key="1">
    <citation type="submission" date="2017-12" db="EMBL/GenBank/DDBJ databases">
        <authorList>
            <consortium name="DOE Joint Genome Institute"/>
            <person name="Haridas S."/>
            <person name="Kjaerbolling I."/>
            <person name="Vesth T.C."/>
            <person name="Frisvad J.C."/>
            <person name="Nybo J.L."/>
            <person name="Theobald S."/>
            <person name="Kuo A."/>
            <person name="Bowyer P."/>
            <person name="Matsuda Y."/>
            <person name="Mondo S."/>
            <person name="Lyhne E.K."/>
            <person name="Kogle M.E."/>
            <person name="Clum A."/>
            <person name="Lipzen A."/>
            <person name="Salamov A."/>
            <person name="Ngan C.Y."/>
            <person name="Daum C."/>
            <person name="Chiniquy J."/>
            <person name="Barry K."/>
            <person name="LaButti K."/>
            <person name="Simmons B.A."/>
            <person name="Magnuson J.K."/>
            <person name="Mortensen U.H."/>
            <person name="Larsen T.O."/>
            <person name="Grigoriev I.V."/>
            <person name="Baker S.E."/>
            <person name="Andersen M.R."/>
            <person name="Nordberg H.P."/>
            <person name="Cantor M.N."/>
            <person name="Hua S.X."/>
        </authorList>
    </citation>
    <scope>NUCLEOTIDE SEQUENCE [LARGE SCALE GENOMIC DNA]</scope>
    <source>
        <strain evidence="8 9">CBS 102.13</strain>
    </source>
</reference>
<dbReference type="AlphaFoldDB" id="A0A2I2FNR4"/>
<dbReference type="InterPro" id="IPR020846">
    <property type="entry name" value="MFS_dom"/>
</dbReference>
<comment type="subcellular location">
    <subcellularLocation>
        <location evidence="1">Membrane</location>
        <topology evidence="1">Multi-pass membrane protein</topology>
    </subcellularLocation>
</comment>
<gene>
    <name evidence="8" type="ORF">BDW47DRAFT_98170</name>
</gene>
<dbReference type="Proteomes" id="UP000234585">
    <property type="component" value="Unassembled WGS sequence"/>
</dbReference>
<feature type="transmembrane region" description="Helical" evidence="6">
    <location>
        <begin position="305"/>
        <end position="325"/>
    </location>
</feature>
<protein>
    <submittedName>
        <fullName evidence="8">General substrate transporter</fullName>
    </submittedName>
</protein>